<evidence type="ECO:0000313" key="5">
    <source>
        <dbReference type="RefSeq" id="XP_042627639.1"/>
    </source>
</evidence>
<keyword evidence="3" id="KW-0067">ATP-binding</keyword>
<dbReference type="FunFam" id="3.30.420.40:FF:000495">
    <property type="entry name" value="Heat shock protein 4b"/>
    <property type="match status" value="1"/>
</dbReference>
<dbReference type="Proteomes" id="UP001155660">
    <property type="component" value="Chromosome A15"/>
</dbReference>
<organism evidence="5">
    <name type="scientific">Cyprinus carpio</name>
    <name type="common">Common carp</name>
    <dbReference type="NCBI Taxonomy" id="7962"/>
    <lineage>
        <taxon>Eukaryota</taxon>
        <taxon>Metazoa</taxon>
        <taxon>Chordata</taxon>
        <taxon>Craniata</taxon>
        <taxon>Vertebrata</taxon>
        <taxon>Euteleostomi</taxon>
        <taxon>Actinopterygii</taxon>
        <taxon>Neopterygii</taxon>
        <taxon>Teleostei</taxon>
        <taxon>Ostariophysi</taxon>
        <taxon>Cypriniformes</taxon>
        <taxon>Cyprinidae</taxon>
        <taxon>Cyprininae</taxon>
        <taxon>Cyprinus</taxon>
    </lineage>
</organism>
<accession>A0A9R0B9Q8</accession>
<dbReference type="Pfam" id="PF00012">
    <property type="entry name" value="HSP70"/>
    <property type="match status" value="1"/>
</dbReference>
<gene>
    <name evidence="5" type="primary">hsph1</name>
</gene>
<dbReference type="GO" id="GO:0005524">
    <property type="term" value="F:ATP binding"/>
    <property type="evidence" value="ECO:0007669"/>
    <property type="project" value="UniProtKB-KW"/>
</dbReference>
<dbReference type="InterPro" id="IPR018181">
    <property type="entry name" value="Heat_shock_70_CS"/>
</dbReference>
<dbReference type="PANTHER" id="PTHR45639">
    <property type="entry name" value="HSC70CB, ISOFORM G-RELATED"/>
    <property type="match status" value="1"/>
</dbReference>
<evidence type="ECO:0000256" key="1">
    <source>
        <dbReference type="ARBA" id="ARBA00007381"/>
    </source>
</evidence>
<dbReference type="PROSITE" id="PS00329">
    <property type="entry name" value="HSP70_2"/>
    <property type="match status" value="1"/>
</dbReference>
<comment type="similarity">
    <text evidence="1">Belongs to the heat shock protein 70 family.</text>
</comment>
<dbReference type="KEGG" id="ccar:109104102"/>
<dbReference type="AlphaFoldDB" id="A0A9R0B9Q8"/>
<dbReference type="GO" id="GO:0005634">
    <property type="term" value="C:nucleus"/>
    <property type="evidence" value="ECO:0007669"/>
    <property type="project" value="TreeGrafter"/>
</dbReference>
<proteinExistence type="inferred from homology"/>
<name>A0A9R0B9Q8_CYPCA</name>
<dbReference type="FunFam" id="3.30.420.40:FF:000171">
    <property type="entry name" value="Heat shock 70 kDa protein 4"/>
    <property type="match status" value="1"/>
</dbReference>
<dbReference type="PROSITE" id="PS01036">
    <property type="entry name" value="HSP70_3"/>
    <property type="match status" value="1"/>
</dbReference>
<sequence>MGLFIGFSYLNAPLGARRRLDVGFQNCCIAVVKSGGIETASNEFTDRCTPAVVSFNAKNRTIGNAAKNQMITNTASTVSHFKRLHGRLFQDHSVQAEKASLPYDLVPLNDGKVGVKVMYLDQEHRFSIEQVTAMLLTKLKDIAEANLQKKVVECVISIPSFFTDSERKSVLDAAKIAGLNCLKLMNDSTAVALNYGIYKEGLPGCDENPKIVAFVDMGHSALQVSVCAFNKGKLRVLSTAFDPYLGGKDFDQKLVEYFCAEFKSKYKMDVKSKARAMLRLTQECEKLKKLMSSNSTDILLNIECFMDDKDVCGKMNRAKFEELCADLIERVMVPLMTAVEQAQVRLQDISAVEIVGGATRIPAVKAQISKFFKRDVSTTLNADEAVARGCALQCAMLSPAFRVRDFSITDAIPFPVSLSWTSEADEGKSCYEIFGRNHPCPSAKMITFYRSKPFVLEVFYSDLTSLPFPEAKIAEYKVQNIQPQENGEKAKLKVKVQVNASGIVSVSSATMVLRVSSNESESTEINEIYSHDGADDINIEDKIQEANIQLSVDKENLPKAQCPPMEKEQNQTDANMNGEVNNHPPDAKKAKMKVKHVVLPIEETFTQQLPKDRLSNYMEQESKMIQQDCQEKDRNNAKNAVEENVYYYKHKLEGPYQKFINAQDHQAFSELLDGTENWLYEEGADQDKQTYINKLEEIHKLGKPVQNRYQESIRRPKMFEELSAKIQSYMTIMEEYKNGSDSYCHIDAMDMDKVRVCVEDTQVWMTNIKDSQDKCRSDQEPAIHSTQIEEKLQVLNNICDEIVTKPRPRVDSPMDDSIQPEQPHNKKSPEDVTMEYTDFVQNEAKNSHINI</sequence>
<reference evidence="5" key="1">
    <citation type="submission" date="2025-08" db="UniProtKB">
        <authorList>
            <consortium name="RefSeq"/>
        </authorList>
    </citation>
    <scope>IDENTIFICATION</scope>
    <source>
        <tissue evidence="5">Muscle</tissue>
    </source>
</reference>
<dbReference type="CTD" id="10808"/>
<evidence type="ECO:0000256" key="4">
    <source>
        <dbReference type="SAM" id="MobiDB-lite"/>
    </source>
</evidence>
<dbReference type="FunFam" id="3.30.30.30:FF:000002">
    <property type="entry name" value="Heat shock 70 kDa protein 4"/>
    <property type="match status" value="1"/>
</dbReference>
<evidence type="ECO:0000256" key="3">
    <source>
        <dbReference type="ARBA" id="ARBA00022840"/>
    </source>
</evidence>
<dbReference type="GeneID" id="109104102"/>
<keyword evidence="2" id="KW-0547">Nucleotide-binding</keyword>
<dbReference type="OrthoDB" id="434160at2759"/>
<dbReference type="SMR" id="A0A9R0B9Q8"/>
<dbReference type="GO" id="GO:0140662">
    <property type="term" value="F:ATP-dependent protein folding chaperone"/>
    <property type="evidence" value="ECO:0007669"/>
    <property type="project" value="InterPro"/>
</dbReference>
<dbReference type="InterPro" id="IPR013126">
    <property type="entry name" value="Hsp_70_fam"/>
</dbReference>
<dbReference type="FunFam" id="1.20.1270.10:FF:000002">
    <property type="entry name" value="Heat shock 70 kDa protein 4"/>
    <property type="match status" value="1"/>
</dbReference>
<keyword evidence="5" id="KW-0346">Stress response</keyword>
<evidence type="ECO:0000256" key="2">
    <source>
        <dbReference type="ARBA" id="ARBA00022741"/>
    </source>
</evidence>
<dbReference type="GO" id="GO:0005829">
    <property type="term" value="C:cytosol"/>
    <property type="evidence" value="ECO:0007669"/>
    <property type="project" value="TreeGrafter"/>
</dbReference>
<feature type="region of interest" description="Disordered" evidence="4">
    <location>
        <begin position="805"/>
        <end position="834"/>
    </location>
</feature>
<dbReference type="FunFam" id="3.90.640.10:FF:000004">
    <property type="entry name" value="Heat shock 70 kDa protein 4"/>
    <property type="match status" value="1"/>
</dbReference>
<dbReference type="PANTHER" id="PTHR45639:SF2">
    <property type="entry name" value="HEAT SHOCK PROTEIN 105 KDA"/>
    <property type="match status" value="1"/>
</dbReference>
<dbReference type="RefSeq" id="XP_042627639.1">
    <property type="nucleotide sequence ID" value="XM_042771705.1"/>
</dbReference>
<protein>
    <submittedName>
        <fullName evidence="5">Heat shock protein 105 kDa</fullName>
    </submittedName>
</protein>